<sequence>MPLLTSTYKPSLLFRNGHFATIYASVFRKVQLEQERERIHLDDGDFLDLDWSYTEKKTDKLLLVLHGLEGNANRPYIKGAAKIFNENGYDACAMNFRSCSGEDNKLFSSYHSGKTDDLALVIAHILKLKKYQTIILKGFSLGANVVLKYLGNTENIPSEVKAGIAISVPCYLYGSMLQLHKMNNKLYHEKFRIDLLKKLKFKQQAHPDKLSKADIAAVKTLKDFDDIYTSRAHNFKNGLDYYEKASSLPHLKNIEIPTLIINAKNDSFLSKECYPLQEAEQNPNLYLEMPNYGGHVGFIDSENMSYTEKRSINFIKNQLK</sequence>
<evidence type="ECO:0000259" key="5">
    <source>
        <dbReference type="Pfam" id="PF00561"/>
    </source>
</evidence>
<reference evidence="7" key="1">
    <citation type="submission" date="2016-10" db="EMBL/GenBank/DDBJ databases">
        <authorList>
            <person name="Varghese N."/>
            <person name="Submissions S."/>
        </authorList>
    </citation>
    <scope>NUCLEOTIDE SEQUENCE [LARGE SCALE GENOMIC DNA]</scope>
    <source>
        <strain evidence="7">CGMCC 1.12333</strain>
    </source>
</reference>
<evidence type="ECO:0000256" key="1">
    <source>
        <dbReference type="ARBA" id="ARBA00010884"/>
    </source>
</evidence>
<dbReference type="InterPro" id="IPR050960">
    <property type="entry name" value="AB_hydrolase_4_sf"/>
</dbReference>
<dbReference type="PANTHER" id="PTHR10794">
    <property type="entry name" value="ABHYDROLASE DOMAIN-CONTAINING PROTEIN"/>
    <property type="match status" value="1"/>
</dbReference>
<dbReference type="GO" id="GO:0034338">
    <property type="term" value="F:short-chain carboxylesterase activity"/>
    <property type="evidence" value="ECO:0007669"/>
    <property type="project" value="TreeGrafter"/>
</dbReference>
<dbReference type="Proteomes" id="UP000199138">
    <property type="component" value="Unassembled WGS sequence"/>
</dbReference>
<evidence type="ECO:0000313" key="7">
    <source>
        <dbReference type="Proteomes" id="UP000199138"/>
    </source>
</evidence>
<accession>A0A1I7I7V7</accession>
<feature type="active site" description="Charge relay system" evidence="4">
    <location>
        <position position="266"/>
    </location>
</feature>
<evidence type="ECO:0000256" key="3">
    <source>
        <dbReference type="ARBA" id="ARBA00022801"/>
    </source>
</evidence>
<keyword evidence="3" id="KW-0378">Hydrolase</keyword>
<dbReference type="PANTHER" id="PTHR10794:SF94">
    <property type="entry name" value="ESTERASE YHET-RELATED"/>
    <property type="match status" value="1"/>
</dbReference>
<dbReference type="GO" id="GO:0047372">
    <property type="term" value="F:monoacylglycerol lipase activity"/>
    <property type="evidence" value="ECO:0007669"/>
    <property type="project" value="TreeGrafter"/>
</dbReference>
<proteinExistence type="inferred from homology"/>
<protein>
    <recommendedName>
        <fullName evidence="5">AB hydrolase-1 domain-containing protein</fullName>
    </recommendedName>
</protein>
<dbReference type="Gene3D" id="3.40.50.1820">
    <property type="entry name" value="alpha/beta hydrolase"/>
    <property type="match status" value="1"/>
</dbReference>
<dbReference type="PIRSF" id="PIRSF005211">
    <property type="entry name" value="Ab_hydro_YheT"/>
    <property type="match status" value="1"/>
</dbReference>
<keyword evidence="2" id="KW-0719">Serine esterase</keyword>
<dbReference type="PROSITE" id="PS01133">
    <property type="entry name" value="UPF0017"/>
    <property type="match status" value="1"/>
</dbReference>
<comment type="similarity">
    <text evidence="1">Belongs to the AB hydrolase superfamily. AB hydrolase 4 family.</text>
</comment>
<keyword evidence="7" id="KW-1185">Reference proteome</keyword>
<evidence type="ECO:0000313" key="6">
    <source>
        <dbReference type="EMBL" id="SFU69047.1"/>
    </source>
</evidence>
<dbReference type="OrthoDB" id="332676at2"/>
<organism evidence="6 7">
    <name type="scientific">Pustulibacterium marinum</name>
    <dbReference type="NCBI Taxonomy" id="1224947"/>
    <lineage>
        <taxon>Bacteria</taxon>
        <taxon>Pseudomonadati</taxon>
        <taxon>Bacteroidota</taxon>
        <taxon>Flavobacteriia</taxon>
        <taxon>Flavobacteriales</taxon>
        <taxon>Flavobacteriaceae</taxon>
        <taxon>Pustulibacterium</taxon>
    </lineage>
</organism>
<dbReference type="InterPro" id="IPR000073">
    <property type="entry name" value="AB_hydrolase_1"/>
</dbReference>
<feature type="active site" description="Charge relay system" evidence="4">
    <location>
        <position position="295"/>
    </location>
</feature>
<gene>
    <name evidence="6" type="ORF">SAMN05216480_11398</name>
</gene>
<dbReference type="InterPro" id="IPR012020">
    <property type="entry name" value="ABHD4"/>
</dbReference>
<evidence type="ECO:0000256" key="4">
    <source>
        <dbReference type="PIRSR" id="PIRSR005211-1"/>
    </source>
</evidence>
<dbReference type="Pfam" id="PF00561">
    <property type="entry name" value="Abhydrolase_1"/>
    <property type="match status" value="1"/>
</dbReference>
<name>A0A1I7I7V7_9FLAO</name>
<dbReference type="AlphaFoldDB" id="A0A1I7I7V7"/>
<dbReference type="EMBL" id="FPBK01000013">
    <property type="protein sequence ID" value="SFU69047.1"/>
    <property type="molecule type" value="Genomic_DNA"/>
</dbReference>
<evidence type="ECO:0000256" key="2">
    <source>
        <dbReference type="ARBA" id="ARBA00022487"/>
    </source>
</evidence>
<feature type="domain" description="AB hydrolase-1" evidence="5">
    <location>
        <begin position="61"/>
        <end position="300"/>
    </location>
</feature>
<dbReference type="InterPro" id="IPR000952">
    <property type="entry name" value="AB_hydrolase_4_CS"/>
</dbReference>
<dbReference type="SUPFAM" id="SSF53474">
    <property type="entry name" value="alpha/beta-Hydrolases"/>
    <property type="match status" value="1"/>
</dbReference>
<dbReference type="RefSeq" id="WP_093026023.1">
    <property type="nucleotide sequence ID" value="NZ_FPBK01000013.1"/>
</dbReference>
<dbReference type="STRING" id="1224947.SAMN05216480_11398"/>
<dbReference type="InterPro" id="IPR029058">
    <property type="entry name" value="AB_hydrolase_fold"/>
</dbReference>
<feature type="active site" description="Charge relay system" evidence="4">
    <location>
        <position position="140"/>
    </location>
</feature>